<dbReference type="Gene3D" id="1.20.950.20">
    <property type="entry name" value="Transmembrane di-heme cytochromes, Chain C"/>
    <property type="match status" value="1"/>
</dbReference>
<comment type="subcellular location">
    <subcellularLocation>
        <location evidence="1">Cell membrane</location>
        <topology evidence="1">Multi-pass membrane protein</topology>
    </subcellularLocation>
</comment>
<evidence type="ECO:0000313" key="8">
    <source>
        <dbReference type="EMBL" id="TPE47746.1"/>
    </source>
</evidence>
<dbReference type="GO" id="GO:0022904">
    <property type="term" value="P:respiratory electron transport chain"/>
    <property type="evidence" value="ECO:0007669"/>
    <property type="project" value="InterPro"/>
</dbReference>
<evidence type="ECO:0000256" key="4">
    <source>
        <dbReference type="ARBA" id="ARBA00022989"/>
    </source>
</evidence>
<evidence type="ECO:0000256" key="1">
    <source>
        <dbReference type="ARBA" id="ARBA00004651"/>
    </source>
</evidence>
<feature type="transmembrane region" description="Helical" evidence="6">
    <location>
        <begin position="39"/>
        <end position="56"/>
    </location>
</feature>
<proteinExistence type="predicted"/>
<protein>
    <submittedName>
        <fullName evidence="8">Cytochrome B</fullName>
    </submittedName>
</protein>
<dbReference type="EMBL" id="VFRR01000039">
    <property type="protein sequence ID" value="TPE47746.1"/>
    <property type="molecule type" value="Genomic_DNA"/>
</dbReference>
<dbReference type="GO" id="GO:0005886">
    <property type="term" value="C:plasma membrane"/>
    <property type="evidence" value="ECO:0007669"/>
    <property type="project" value="UniProtKB-SubCell"/>
</dbReference>
<accession>A0A501WPQ0</accession>
<feature type="transmembrane region" description="Helical" evidence="6">
    <location>
        <begin position="94"/>
        <end position="114"/>
    </location>
</feature>
<dbReference type="AlphaFoldDB" id="A0A501WPQ0"/>
<keyword evidence="2" id="KW-1003">Cell membrane</keyword>
<evidence type="ECO:0000256" key="5">
    <source>
        <dbReference type="ARBA" id="ARBA00023136"/>
    </source>
</evidence>
<dbReference type="PANTHER" id="PTHR30485">
    <property type="entry name" value="NI/FE-HYDROGENASE 1 B-TYPE CYTOCHROME SUBUNIT"/>
    <property type="match status" value="1"/>
</dbReference>
<gene>
    <name evidence="8" type="ORF">FJM67_14165</name>
</gene>
<dbReference type="OrthoDB" id="196472at2"/>
<name>A0A501WPQ0_9GAMM</name>
<organism evidence="8 9">
    <name type="scientific">Maribrevibacterium harenarium</name>
    <dbReference type="NCBI Taxonomy" id="2589817"/>
    <lineage>
        <taxon>Bacteria</taxon>
        <taxon>Pseudomonadati</taxon>
        <taxon>Pseudomonadota</taxon>
        <taxon>Gammaproteobacteria</taxon>
        <taxon>Oceanospirillales</taxon>
        <taxon>Oceanospirillaceae</taxon>
        <taxon>Maribrevibacterium</taxon>
    </lineage>
</organism>
<dbReference type="GO" id="GO:0020037">
    <property type="term" value="F:heme binding"/>
    <property type="evidence" value="ECO:0007669"/>
    <property type="project" value="TreeGrafter"/>
</dbReference>
<sequence>MAEAKIWDPVVRIFHWTVAAAFLANHFVLEEGGDIHELAGYYILIAVGVRIIWGFVGTKNARFSDFFPTPSGIKEHISAMRSGQMPEENGHNPVGALMVFALLIGMIVAGGTGWMSEMDAFMWEDWVLEVHEVAANLTLLLVFVHVAAVLFFSFKGPRNLIRQMVTGRIERR</sequence>
<reference evidence="8 9" key="1">
    <citation type="submission" date="2019-06" db="EMBL/GenBank/DDBJ databases">
        <title>A novel bacterium of genus Marinomonas, isolated from coastal sand.</title>
        <authorList>
            <person name="Huang H."/>
            <person name="Mo K."/>
            <person name="Hu Y."/>
        </authorList>
    </citation>
    <scope>NUCLEOTIDE SEQUENCE [LARGE SCALE GENOMIC DNA]</scope>
    <source>
        <strain evidence="8 9">HB171799</strain>
    </source>
</reference>
<dbReference type="RefSeq" id="WP_140590568.1">
    <property type="nucleotide sequence ID" value="NZ_VFRR01000039.1"/>
</dbReference>
<keyword evidence="9" id="KW-1185">Reference proteome</keyword>
<evidence type="ECO:0000256" key="3">
    <source>
        <dbReference type="ARBA" id="ARBA00022692"/>
    </source>
</evidence>
<dbReference type="Proteomes" id="UP000315901">
    <property type="component" value="Unassembled WGS sequence"/>
</dbReference>
<evidence type="ECO:0000313" key="9">
    <source>
        <dbReference type="Proteomes" id="UP000315901"/>
    </source>
</evidence>
<dbReference type="GO" id="GO:0009055">
    <property type="term" value="F:electron transfer activity"/>
    <property type="evidence" value="ECO:0007669"/>
    <property type="project" value="InterPro"/>
</dbReference>
<evidence type="ECO:0000256" key="2">
    <source>
        <dbReference type="ARBA" id="ARBA00022475"/>
    </source>
</evidence>
<keyword evidence="3 6" id="KW-0812">Transmembrane</keyword>
<feature type="transmembrane region" description="Helical" evidence="6">
    <location>
        <begin position="134"/>
        <end position="154"/>
    </location>
</feature>
<dbReference type="PANTHER" id="PTHR30485:SF2">
    <property type="entry name" value="BLL0597 PROTEIN"/>
    <property type="match status" value="1"/>
</dbReference>
<dbReference type="Pfam" id="PF01292">
    <property type="entry name" value="Ni_hydr_CYTB"/>
    <property type="match status" value="1"/>
</dbReference>
<comment type="caution">
    <text evidence="8">The sequence shown here is derived from an EMBL/GenBank/DDBJ whole genome shotgun (WGS) entry which is preliminary data.</text>
</comment>
<evidence type="ECO:0000259" key="7">
    <source>
        <dbReference type="Pfam" id="PF01292"/>
    </source>
</evidence>
<dbReference type="InterPro" id="IPR011577">
    <property type="entry name" value="Cyt_b561_bac/Ni-Hgenase"/>
</dbReference>
<keyword evidence="4 6" id="KW-1133">Transmembrane helix</keyword>
<dbReference type="InterPro" id="IPR016174">
    <property type="entry name" value="Di-haem_cyt_TM"/>
</dbReference>
<dbReference type="SUPFAM" id="SSF81342">
    <property type="entry name" value="Transmembrane di-heme cytochromes"/>
    <property type="match status" value="1"/>
</dbReference>
<feature type="domain" description="Cytochrome b561 bacterial/Ni-hydrogenase" evidence="7">
    <location>
        <begin position="7"/>
        <end position="167"/>
    </location>
</feature>
<evidence type="ECO:0000256" key="6">
    <source>
        <dbReference type="SAM" id="Phobius"/>
    </source>
</evidence>
<keyword evidence="5 6" id="KW-0472">Membrane</keyword>
<dbReference type="InterPro" id="IPR051542">
    <property type="entry name" value="Hydrogenase_cytochrome"/>
</dbReference>